<organism evidence="2 3">
    <name type="scientific">Liparis tanakae</name>
    <name type="common">Tanaka's snailfish</name>
    <dbReference type="NCBI Taxonomy" id="230148"/>
    <lineage>
        <taxon>Eukaryota</taxon>
        <taxon>Metazoa</taxon>
        <taxon>Chordata</taxon>
        <taxon>Craniata</taxon>
        <taxon>Vertebrata</taxon>
        <taxon>Euteleostomi</taxon>
        <taxon>Actinopterygii</taxon>
        <taxon>Neopterygii</taxon>
        <taxon>Teleostei</taxon>
        <taxon>Neoteleostei</taxon>
        <taxon>Acanthomorphata</taxon>
        <taxon>Eupercaria</taxon>
        <taxon>Perciformes</taxon>
        <taxon>Cottioidei</taxon>
        <taxon>Cottales</taxon>
        <taxon>Liparidae</taxon>
        <taxon>Liparis</taxon>
    </lineage>
</organism>
<evidence type="ECO:0000313" key="3">
    <source>
        <dbReference type="Proteomes" id="UP000314294"/>
    </source>
</evidence>
<keyword evidence="3" id="KW-1185">Reference proteome</keyword>
<feature type="transmembrane region" description="Helical" evidence="1">
    <location>
        <begin position="56"/>
        <end position="81"/>
    </location>
</feature>
<keyword evidence="1" id="KW-1133">Transmembrane helix</keyword>
<proteinExistence type="predicted"/>
<name>A0A4Z2GQR6_9TELE</name>
<dbReference type="Proteomes" id="UP000314294">
    <property type="component" value="Unassembled WGS sequence"/>
</dbReference>
<dbReference type="EMBL" id="SRLO01000445">
    <property type="protein sequence ID" value="TNN55806.1"/>
    <property type="molecule type" value="Genomic_DNA"/>
</dbReference>
<evidence type="ECO:0000256" key="1">
    <source>
        <dbReference type="SAM" id="Phobius"/>
    </source>
</evidence>
<dbReference type="OrthoDB" id="10595687at2759"/>
<reference evidence="2 3" key="1">
    <citation type="submission" date="2019-03" db="EMBL/GenBank/DDBJ databases">
        <title>First draft genome of Liparis tanakae, snailfish: a comprehensive survey of snailfish specific genes.</title>
        <authorList>
            <person name="Kim W."/>
            <person name="Song I."/>
            <person name="Jeong J.-H."/>
            <person name="Kim D."/>
            <person name="Kim S."/>
            <person name="Ryu S."/>
            <person name="Song J.Y."/>
            <person name="Lee S.K."/>
        </authorList>
    </citation>
    <scope>NUCLEOTIDE SEQUENCE [LARGE SCALE GENOMIC DNA]</scope>
    <source>
        <tissue evidence="2">Muscle</tissue>
    </source>
</reference>
<keyword evidence="1" id="KW-0472">Membrane</keyword>
<sequence length="168" mass="17888">MDFSSTMLVGRPYSKVTTMSSTTSRLLFQDRVMLANRGSGYLDQLRRVRQVGAGRITLIAAQVIPGGSTLICITSFMLAGVDLRARPRLRAPQRPAHLKLPAGLRPAGGQQDDEVETGVKVEEESVNGWAGAGQVEEAEMCGGLGPPHILVLDQVKKVELCGGHGPGP</sequence>
<comment type="caution">
    <text evidence="2">The sequence shown here is derived from an EMBL/GenBank/DDBJ whole genome shotgun (WGS) entry which is preliminary data.</text>
</comment>
<protein>
    <submittedName>
        <fullName evidence="2">Uncharacterized protein</fullName>
    </submittedName>
</protein>
<dbReference type="AlphaFoldDB" id="A0A4Z2GQR6"/>
<gene>
    <name evidence="2" type="ORF">EYF80_033978</name>
</gene>
<accession>A0A4Z2GQR6</accession>
<keyword evidence="1" id="KW-0812">Transmembrane</keyword>
<evidence type="ECO:0000313" key="2">
    <source>
        <dbReference type="EMBL" id="TNN55806.1"/>
    </source>
</evidence>